<evidence type="ECO:0000256" key="1">
    <source>
        <dbReference type="ARBA" id="ARBA00006858"/>
    </source>
</evidence>
<dbReference type="Ensembl" id="ENSPSTT00000022928.1">
    <property type="protein sequence ID" value="ENSPSTP00000021838.1"/>
    <property type="gene ID" value="ENSPSTG00000015983.1"/>
</dbReference>
<dbReference type="AlphaFoldDB" id="A0A8C9LE65"/>
<evidence type="ECO:0000256" key="4">
    <source>
        <dbReference type="SAM" id="MobiDB-lite"/>
    </source>
</evidence>
<keyword evidence="6" id="KW-1185">Reference proteome</keyword>
<dbReference type="InterPro" id="IPR040396">
    <property type="entry name" value="PAIP2-like"/>
</dbReference>
<evidence type="ECO:0000256" key="2">
    <source>
        <dbReference type="ARBA" id="ARBA00022843"/>
    </source>
</evidence>
<organism evidence="5 6">
    <name type="scientific">Pavo cristatus</name>
    <name type="common">Indian peafowl</name>
    <name type="synonym">Blue peafowl</name>
    <dbReference type="NCBI Taxonomy" id="9049"/>
    <lineage>
        <taxon>Eukaryota</taxon>
        <taxon>Metazoa</taxon>
        <taxon>Chordata</taxon>
        <taxon>Craniata</taxon>
        <taxon>Vertebrata</taxon>
        <taxon>Euteleostomi</taxon>
        <taxon>Archelosauria</taxon>
        <taxon>Archosauria</taxon>
        <taxon>Dinosauria</taxon>
        <taxon>Saurischia</taxon>
        <taxon>Theropoda</taxon>
        <taxon>Coelurosauria</taxon>
        <taxon>Aves</taxon>
        <taxon>Neognathae</taxon>
        <taxon>Galloanserae</taxon>
        <taxon>Galliformes</taxon>
        <taxon>Phasianidae</taxon>
        <taxon>Phasianinae</taxon>
        <taxon>Pavo</taxon>
    </lineage>
</organism>
<reference evidence="5" key="1">
    <citation type="submission" date="2025-08" db="UniProtKB">
        <authorList>
            <consortium name="Ensembl"/>
        </authorList>
    </citation>
    <scope>IDENTIFICATION</scope>
</reference>
<protein>
    <recommendedName>
        <fullName evidence="7">Ataxin-2 C-terminal domain-containing protein</fullName>
    </recommendedName>
</protein>
<dbReference type="GO" id="GO:0005737">
    <property type="term" value="C:cytoplasm"/>
    <property type="evidence" value="ECO:0007669"/>
    <property type="project" value="TreeGrafter"/>
</dbReference>
<evidence type="ECO:0008006" key="7">
    <source>
        <dbReference type="Google" id="ProtNLM"/>
    </source>
</evidence>
<name>A0A8C9LE65_PAVCR</name>
<keyword evidence="3" id="KW-0810">Translation regulation</keyword>
<dbReference type="Proteomes" id="UP000694428">
    <property type="component" value="Unplaced"/>
</dbReference>
<dbReference type="PANTHER" id="PTHR13154:SF6">
    <property type="entry name" value="GEO05078P1"/>
    <property type="match status" value="1"/>
</dbReference>
<dbReference type="GO" id="GO:0045947">
    <property type="term" value="P:negative regulation of translational initiation"/>
    <property type="evidence" value="ECO:0007669"/>
    <property type="project" value="InterPro"/>
</dbReference>
<evidence type="ECO:0000256" key="3">
    <source>
        <dbReference type="ARBA" id="ARBA00022845"/>
    </source>
</evidence>
<keyword evidence="2" id="KW-0832">Ubl conjugation</keyword>
<comment type="similarity">
    <text evidence="1">Belongs to the PAIP2 family.</text>
</comment>
<dbReference type="InterPro" id="IPR009818">
    <property type="entry name" value="PAM2_motif"/>
</dbReference>
<dbReference type="GO" id="GO:0000900">
    <property type="term" value="F:mRNA regulatory element binding translation repressor activity"/>
    <property type="evidence" value="ECO:0007669"/>
    <property type="project" value="InterPro"/>
</dbReference>
<dbReference type="Pfam" id="PF07145">
    <property type="entry name" value="PAM2"/>
    <property type="match status" value="1"/>
</dbReference>
<reference evidence="5" key="2">
    <citation type="submission" date="2025-09" db="UniProtKB">
        <authorList>
            <consortium name="Ensembl"/>
        </authorList>
    </citation>
    <scope>IDENTIFICATION</scope>
</reference>
<sequence>MNGPEAAGSAQPGAQGSEGKGSDGREKKESNPFAEYMWMENEEDFDRQVSLTRPITELWDGWVGLGWKGPCILSPCALIKHPSHSFPVGPLRVLEGHHKISKSTLNPDAKEFVPGVKY</sequence>
<feature type="compositionally biased region" description="Low complexity" evidence="4">
    <location>
        <begin position="1"/>
        <end position="17"/>
    </location>
</feature>
<feature type="region of interest" description="Disordered" evidence="4">
    <location>
        <begin position="1"/>
        <end position="33"/>
    </location>
</feature>
<dbReference type="PANTHER" id="PTHR13154">
    <property type="entry name" value="POLYADENYLATE-BINDING PROTEIN-INTERACTING PROTEIN 2"/>
    <property type="match status" value="1"/>
</dbReference>
<proteinExistence type="inferred from homology"/>
<evidence type="ECO:0000313" key="6">
    <source>
        <dbReference type="Proteomes" id="UP000694428"/>
    </source>
</evidence>
<accession>A0A8C9LE65</accession>
<feature type="compositionally biased region" description="Basic and acidic residues" evidence="4">
    <location>
        <begin position="20"/>
        <end position="30"/>
    </location>
</feature>
<evidence type="ECO:0000313" key="5">
    <source>
        <dbReference type="Ensembl" id="ENSPSTP00000021838.1"/>
    </source>
</evidence>